<keyword evidence="1" id="KW-0560">Oxidoreductase</keyword>
<organism evidence="2 3">
    <name type="scientific">Ephemerocybe angulata</name>
    <dbReference type="NCBI Taxonomy" id="980116"/>
    <lineage>
        <taxon>Eukaryota</taxon>
        <taxon>Fungi</taxon>
        <taxon>Dikarya</taxon>
        <taxon>Basidiomycota</taxon>
        <taxon>Agaricomycotina</taxon>
        <taxon>Agaricomycetes</taxon>
        <taxon>Agaricomycetidae</taxon>
        <taxon>Agaricales</taxon>
        <taxon>Agaricineae</taxon>
        <taxon>Psathyrellaceae</taxon>
        <taxon>Ephemerocybe</taxon>
    </lineage>
</organism>
<evidence type="ECO:0000256" key="1">
    <source>
        <dbReference type="ARBA" id="ARBA00023002"/>
    </source>
</evidence>
<keyword evidence="3" id="KW-1185">Reference proteome</keyword>
<accession>A0A8H5BZC5</accession>
<proteinExistence type="predicted"/>
<dbReference type="Gene3D" id="3.40.50.720">
    <property type="entry name" value="NAD(P)-binding Rossmann-like Domain"/>
    <property type="match status" value="1"/>
</dbReference>
<protein>
    <recommendedName>
        <fullName evidence="4">NAD(P)-binding protein</fullName>
    </recommendedName>
</protein>
<dbReference type="PANTHER" id="PTHR47534">
    <property type="entry name" value="YALI0E05731P"/>
    <property type="match status" value="1"/>
</dbReference>
<evidence type="ECO:0008006" key="4">
    <source>
        <dbReference type="Google" id="ProtNLM"/>
    </source>
</evidence>
<dbReference type="GO" id="GO:0016491">
    <property type="term" value="F:oxidoreductase activity"/>
    <property type="evidence" value="ECO:0007669"/>
    <property type="project" value="UniProtKB-KW"/>
</dbReference>
<evidence type="ECO:0000313" key="3">
    <source>
        <dbReference type="Proteomes" id="UP000541558"/>
    </source>
</evidence>
<dbReference type="Proteomes" id="UP000541558">
    <property type="component" value="Unassembled WGS sequence"/>
</dbReference>
<dbReference type="PANTHER" id="PTHR47534:SF3">
    <property type="entry name" value="ALCOHOL DEHYDROGENASE-LIKE C-TERMINAL DOMAIN-CONTAINING PROTEIN"/>
    <property type="match status" value="1"/>
</dbReference>
<dbReference type="InterPro" id="IPR036291">
    <property type="entry name" value="NAD(P)-bd_dom_sf"/>
</dbReference>
<dbReference type="EMBL" id="JAACJK010000115">
    <property type="protein sequence ID" value="KAF5331283.1"/>
    <property type="molecule type" value="Genomic_DNA"/>
</dbReference>
<dbReference type="SUPFAM" id="SSF51735">
    <property type="entry name" value="NAD(P)-binding Rossmann-fold domains"/>
    <property type="match status" value="1"/>
</dbReference>
<sequence length="346" mass="38078">MTSLLLSRPLTTLTAVALPAVLTVLHRYTTMSRARLDAIRASNADFVKGVMTPNVPVAVFVGGTSGIGQGMAEAFARWTEGRAHIVIVGRNEAKAQEIIERFPKPTSSGAEGREWTHELVQCDASLMSNVHSASQAILAKHPKINFLAITAGYMTTGGREETAEGIDKKLAVHYYGRWKFVRELEVGLRRAKEDGEEARVISVLSPGRGLPVDLEDLGLKKTYTLRRAEGQAITFNDYMIESFYARNPTMTFIHAWPGGVDTGLLKASPSQMLRTFATIATPLLRPLITSKEDCAEYMWHGLFNNSTPGALRVGKKGELIEDLQYSGDEEVAKKLWDHTEEATITD</sequence>
<dbReference type="Pfam" id="PF00106">
    <property type="entry name" value="adh_short"/>
    <property type="match status" value="1"/>
</dbReference>
<gene>
    <name evidence="2" type="ORF">D9611_013076</name>
</gene>
<dbReference type="InterPro" id="IPR052228">
    <property type="entry name" value="Sec_Metab_Biosynth_Oxidored"/>
</dbReference>
<dbReference type="InterPro" id="IPR002347">
    <property type="entry name" value="SDR_fam"/>
</dbReference>
<comment type="caution">
    <text evidence="2">The sequence shown here is derived from an EMBL/GenBank/DDBJ whole genome shotgun (WGS) entry which is preliminary data.</text>
</comment>
<dbReference type="AlphaFoldDB" id="A0A8H5BZC5"/>
<evidence type="ECO:0000313" key="2">
    <source>
        <dbReference type="EMBL" id="KAF5331283.1"/>
    </source>
</evidence>
<dbReference type="OrthoDB" id="2898509at2759"/>
<name>A0A8H5BZC5_9AGAR</name>
<reference evidence="2 3" key="1">
    <citation type="journal article" date="2020" name="ISME J.">
        <title>Uncovering the hidden diversity of litter-decomposition mechanisms in mushroom-forming fungi.</title>
        <authorList>
            <person name="Floudas D."/>
            <person name="Bentzer J."/>
            <person name="Ahren D."/>
            <person name="Johansson T."/>
            <person name="Persson P."/>
            <person name="Tunlid A."/>
        </authorList>
    </citation>
    <scope>NUCLEOTIDE SEQUENCE [LARGE SCALE GENOMIC DNA]</scope>
    <source>
        <strain evidence="2 3">CBS 175.51</strain>
    </source>
</reference>